<evidence type="ECO:0000313" key="3">
    <source>
        <dbReference type="Proteomes" id="UP000029273"/>
    </source>
</evidence>
<accession>A0A1A6C152</accession>
<dbReference type="STRING" id="160660.BJI67_15030"/>
<proteinExistence type="inferred from homology"/>
<evidence type="ECO:0000256" key="1">
    <source>
        <dbReference type="HAMAP-Rule" id="MF_00598"/>
    </source>
</evidence>
<dbReference type="PANTHER" id="PTHR38692:SF1">
    <property type="entry name" value="PROTEIN SMG"/>
    <property type="match status" value="1"/>
</dbReference>
<protein>
    <recommendedName>
        <fullName evidence="1">Protein Smg homolog</fullName>
    </recommendedName>
</protein>
<dbReference type="InterPro" id="IPR007456">
    <property type="entry name" value="Smg"/>
</dbReference>
<comment type="similarity">
    <text evidence="1">Belongs to the Smg family.</text>
</comment>
<dbReference type="OrthoDB" id="9788984at2"/>
<sequence length="158" mass="18599">MKESVLDVLMYLFEQYVDEDMEDHEADREQLESRLIDAGFPASEIDRAFEWLDGLAEQRDAPLAHTVRPSLRLYTDAEQARLDSEMRGFLLFLEQSEILTPSTRELVLDRVMALDEDEIDLEQLKWIVLMVLFNQPDRELAYNELEDLVFEETPSYLH</sequence>
<dbReference type="EMBL" id="JQSG02000006">
    <property type="protein sequence ID" value="OBS08278.1"/>
    <property type="molecule type" value="Genomic_DNA"/>
</dbReference>
<dbReference type="AlphaFoldDB" id="A0A1A6C152"/>
<evidence type="ECO:0000313" key="2">
    <source>
        <dbReference type="EMBL" id="OBS08278.1"/>
    </source>
</evidence>
<dbReference type="Proteomes" id="UP000029273">
    <property type="component" value="Unassembled WGS sequence"/>
</dbReference>
<keyword evidence="3" id="KW-1185">Reference proteome</keyword>
<dbReference type="HAMAP" id="MF_00598">
    <property type="entry name" value="Smg"/>
    <property type="match status" value="1"/>
</dbReference>
<name>A0A1A6C152_9GAMM</name>
<reference evidence="2 3" key="1">
    <citation type="journal article" date="2014" name="Genome Announc.">
        <title>Draft Genome Sequence of the Iron-Oxidizing, Acidophilic, and Halotolerant 'Thiobacillus prosperus' Type Strain DSM 5130.</title>
        <authorList>
            <person name="Ossandon F.J."/>
            <person name="Cardenas J.P."/>
            <person name="Corbett M."/>
            <person name="Quatrini R."/>
            <person name="Holmes D.S."/>
            <person name="Watkin E."/>
        </authorList>
    </citation>
    <scope>NUCLEOTIDE SEQUENCE [LARGE SCALE GENOMIC DNA]</scope>
    <source>
        <strain evidence="2 3">DSM 5130</strain>
    </source>
</reference>
<gene>
    <name evidence="1" type="primary">smg</name>
    <name evidence="2" type="ORF">Thpro_022528</name>
</gene>
<comment type="caution">
    <text evidence="2">The sequence shown here is derived from an EMBL/GenBank/DDBJ whole genome shotgun (WGS) entry which is preliminary data.</text>
</comment>
<dbReference type="Pfam" id="PF04361">
    <property type="entry name" value="DUF494"/>
    <property type="match status" value="1"/>
</dbReference>
<dbReference type="PANTHER" id="PTHR38692">
    <property type="entry name" value="PROTEIN SMG"/>
    <property type="match status" value="1"/>
</dbReference>
<dbReference type="RefSeq" id="WP_038090185.1">
    <property type="nucleotide sequence ID" value="NZ_JQSG02000006.1"/>
</dbReference>
<organism evidence="2 3">
    <name type="scientific">Acidihalobacter prosperus</name>
    <dbReference type="NCBI Taxonomy" id="160660"/>
    <lineage>
        <taxon>Bacteria</taxon>
        <taxon>Pseudomonadati</taxon>
        <taxon>Pseudomonadota</taxon>
        <taxon>Gammaproteobacteria</taxon>
        <taxon>Chromatiales</taxon>
        <taxon>Ectothiorhodospiraceae</taxon>
        <taxon>Acidihalobacter</taxon>
    </lineage>
</organism>